<sequence>MRRTMILSAAMLSLTVPVFAAGKHEGGHGDDDKTEMAIGMPADADKASRTVEVSMLETDDGEMLFEPQKLTFSEGETVRFVITNNGEQEHEFVLDTAEANQEHKELMARFPEMEHDDPNAVRLQSGEEDEIVWTFANEGEFEFACLIPGHYEAGMHGPLVVN</sequence>
<gene>
    <name evidence="5" type="primary">petE_2</name>
    <name evidence="5" type="ORF">PAA8504_00362</name>
</gene>
<dbReference type="AlphaFoldDB" id="A0A2R8BR30"/>
<feature type="domain" description="Blue (type 1) copper" evidence="4">
    <location>
        <begin position="56"/>
        <end position="162"/>
    </location>
</feature>
<dbReference type="InterPro" id="IPR008972">
    <property type="entry name" value="Cupredoxin"/>
</dbReference>
<keyword evidence="2" id="KW-0186">Copper</keyword>
<evidence type="ECO:0000259" key="4">
    <source>
        <dbReference type="Pfam" id="PF00127"/>
    </source>
</evidence>
<dbReference type="OrthoDB" id="9816061at2"/>
<keyword evidence="1" id="KW-0479">Metal-binding</keyword>
<dbReference type="GO" id="GO:0009055">
    <property type="term" value="F:electron transfer activity"/>
    <property type="evidence" value="ECO:0007669"/>
    <property type="project" value="InterPro"/>
</dbReference>
<dbReference type="InterPro" id="IPR050845">
    <property type="entry name" value="Cu-binding_ET"/>
</dbReference>
<reference evidence="5 6" key="1">
    <citation type="submission" date="2018-03" db="EMBL/GenBank/DDBJ databases">
        <authorList>
            <person name="Keele B.F."/>
        </authorList>
    </citation>
    <scope>NUCLEOTIDE SEQUENCE [LARGE SCALE GENOMIC DNA]</scope>
    <source>
        <strain evidence="5 6">CECT 8504</strain>
    </source>
</reference>
<dbReference type="EMBL" id="ONZF01000001">
    <property type="protein sequence ID" value="SPJ22568.1"/>
    <property type="molecule type" value="Genomic_DNA"/>
</dbReference>
<evidence type="ECO:0000256" key="1">
    <source>
        <dbReference type="ARBA" id="ARBA00022723"/>
    </source>
</evidence>
<dbReference type="PROSITE" id="PS00079">
    <property type="entry name" value="MULTICOPPER_OXIDASE1"/>
    <property type="match status" value="1"/>
</dbReference>
<proteinExistence type="predicted"/>
<dbReference type="PANTHER" id="PTHR38439:SF3">
    <property type="entry name" value="COPPER-RESISTANT CUPROPROTEIN COPI"/>
    <property type="match status" value="1"/>
</dbReference>
<protein>
    <submittedName>
        <fullName evidence="5">Plastocyanin</fullName>
    </submittedName>
</protein>
<dbReference type="InterPro" id="IPR033138">
    <property type="entry name" value="Cu_oxidase_CS"/>
</dbReference>
<evidence type="ECO:0000256" key="2">
    <source>
        <dbReference type="ARBA" id="ARBA00023008"/>
    </source>
</evidence>
<accession>A0A2R8BR30</accession>
<feature type="chain" id="PRO_5015363447" evidence="3">
    <location>
        <begin position="21"/>
        <end position="162"/>
    </location>
</feature>
<name>A0A2R8BR30_9RHOB</name>
<dbReference type="InterPro" id="IPR000923">
    <property type="entry name" value="BlueCu_1"/>
</dbReference>
<feature type="signal peptide" evidence="3">
    <location>
        <begin position="1"/>
        <end position="20"/>
    </location>
</feature>
<evidence type="ECO:0000256" key="3">
    <source>
        <dbReference type="SAM" id="SignalP"/>
    </source>
</evidence>
<keyword evidence="6" id="KW-1185">Reference proteome</keyword>
<dbReference type="Pfam" id="PF00127">
    <property type="entry name" value="Copper-bind"/>
    <property type="match status" value="1"/>
</dbReference>
<dbReference type="CDD" id="cd04211">
    <property type="entry name" value="Cupredoxin_like_2"/>
    <property type="match status" value="1"/>
</dbReference>
<dbReference type="Proteomes" id="UP000244912">
    <property type="component" value="Unassembled WGS sequence"/>
</dbReference>
<dbReference type="PANTHER" id="PTHR38439">
    <property type="entry name" value="AURACYANIN-B"/>
    <property type="match status" value="1"/>
</dbReference>
<dbReference type="GO" id="GO:0005507">
    <property type="term" value="F:copper ion binding"/>
    <property type="evidence" value="ECO:0007669"/>
    <property type="project" value="InterPro"/>
</dbReference>
<organism evidence="5 6">
    <name type="scientific">Palleronia abyssalis</name>
    <dbReference type="NCBI Taxonomy" id="1501240"/>
    <lineage>
        <taxon>Bacteria</taxon>
        <taxon>Pseudomonadati</taxon>
        <taxon>Pseudomonadota</taxon>
        <taxon>Alphaproteobacteria</taxon>
        <taxon>Rhodobacterales</taxon>
        <taxon>Roseobacteraceae</taxon>
        <taxon>Palleronia</taxon>
    </lineage>
</organism>
<dbReference type="Gene3D" id="2.60.40.420">
    <property type="entry name" value="Cupredoxins - blue copper proteins"/>
    <property type="match status" value="1"/>
</dbReference>
<evidence type="ECO:0000313" key="5">
    <source>
        <dbReference type="EMBL" id="SPJ22568.1"/>
    </source>
</evidence>
<dbReference type="SUPFAM" id="SSF49503">
    <property type="entry name" value="Cupredoxins"/>
    <property type="match status" value="1"/>
</dbReference>
<evidence type="ECO:0000313" key="6">
    <source>
        <dbReference type="Proteomes" id="UP000244912"/>
    </source>
</evidence>
<keyword evidence="3" id="KW-0732">Signal</keyword>